<dbReference type="CDD" id="cd00156">
    <property type="entry name" value="REC"/>
    <property type="match status" value="1"/>
</dbReference>
<dbReference type="PANTHER" id="PTHR34236:SF1">
    <property type="entry name" value="DIMETHYL SULFOXIDE REDUCTASE TRANSCRIPTIONAL ACTIVATOR"/>
    <property type="match status" value="1"/>
</dbReference>
<feature type="modified residue" description="4-aspartylphosphate" evidence="5">
    <location>
        <position position="70"/>
    </location>
</feature>
<evidence type="ECO:0000256" key="6">
    <source>
        <dbReference type="SAM" id="Coils"/>
    </source>
</evidence>
<dbReference type="PROSITE" id="PS50110">
    <property type="entry name" value="RESPONSE_REGULATORY"/>
    <property type="match status" value="1"/>
</dbReference>
<dbReference type="Proteomes" id="UP001597187">
    <property type="component" value="Unassembled WGS sequence"/>
</dbReference>
<dbReference type="InterPro" id="IPR001789">
    <property type="entry name" value="Sig_transdc_resp-reg_receiver"/>
</dbReference>
<keyword evidence="9" id="KW-1185">Reference proteome</keyword>
<evidence type="ECO:0000313" key="8">
    <source>
        <dbReference type="EMBL" id="MFD1514078.1"/>
    </source>
</evidence>
<keyword evidence="3" id="KW-0805">Transcription regulation</keyword>
<keyword evidence="4" id="KW-0804">Transcription</keyword>
<sequence length="712" mass="77998">MPADALDVLLIEDNPGDVRLIEEMLSEATTRTQRPAGQQATATQGIRHASRLEEGLDSLEEHAFDVMLLDLGLPESTGIDTLETVRERSQNIPIVVLTGHNDERVGDQAVQQGAQEYLIKDELTPALLQRSLRHAIERKDFQRTQTALHRASRDVIQAESKPEASRLVLDAAVDVLELSGIVVFLFDDSTNVLRPAATTDELRSLVDDLGAVGSEEPTATWESFVTGETIALDDVLDTDYSLLRETSVRSGLWIPLGNHGVIAIVSETTGGFDQQTVMLADNLAATAEATLDRIEREEALREHERELTERNSQLEALNRTNELIREIDQVLVQTTTREAIEQAVCERLTQEDRFAFAWIGDVVDERLRPRTWAGNDQGYLDVVSLTTEDAAGPPSVIAATSEAATVVTNVASDLRGAPWRKAALARNFGSAISVPLSYGDLSYGVLTVYTTEPDGFDERSKETFEELGETIANAINSVQTRQALLSDTVVELELAIDEPDDLLGRLARETDCEITFDGIVPQADETTRLFFTAHGAAAESVEAVAGTIPSVDHLECISTTGDGGDCVARFVIAMSGMSIPSQLIEYGAIARSIIVTATSAQVVVELPESTDVRSFVNWFEQHYPDTDLIARRDKERNNDSQQAFGAALSEQLTDRQLEALKTAFHSGYFEWPRDRTGQEVAESLSITQPTFNGHLRAAERKLCAMLFSGDSA</sequence>
<organism evidence="8 9">
    <name type="scientific">Halomarina rubra</name>
    <dbReference type="NCBI Taxonomy" id="2071873"/>
    <lineage>
        <taxon>Archaea</taxon>
        <taxon>Methanobacteriati</taxon>
        <taxon>Methanobacteriota</taxon>
        <taxon>Stenosarchaea group</taxon>
        <taxon>Halobacteria</taxon>
        <taxon>Halobacteriales</taxon>
        <taxon>Natronomonadaceae</taxon>
        <taxon>Halomarina</taxon>
    </lineage>
</organism>
<dbReference type="Pfam" id="PF04967">
    <property type="entry name" value="HTH_10"/>
    <property type="match status" value="1"/>
</dbReference>
<proteinExistence type="predicted"/>
<gene>
    <name evidence="8" type="ORF">ACFSBT_12390</name>
</gene>
<dbReference type="SUPFAM" id="SSF55781">
    <property type="entry name" value="GAF domain-like"/>
    <property type="match status" value="2"/>
</dbReference>
<comment type="caution">
    <text evidence="8">The sequence shown here is derived from an EMBL/GenBank/DDBJ whole genome shotgun (WGS) entry which is preliminary data.</text>
</comment>
<dbReference type="Gene3D" id="3.30.450.40">
    <property type="match status" value="2"/>
</dbReference>
<dbReference type="GO" id="GO:0016301">
    <property type="term" value="F:kinase activity"/>
    <property type="evidence" value="ECO:0007669"/>
    <property type="project" value="UniProtKB-KW"/>
</dbReference>
<dbReference type="Pfam" id="PF13185">
    <property type="entry name" value="GAF_2"/>
    <property type="match status" value="2"/>
</dbReference>
<keyword evidence="1" id="KW-0808">Transferase</keyword>
<dbReference type="RefSeq" id="WP_250874033.1">
    <property type="nucleotide sequence ID" value="NZ_JALXFV010000005.1"/>
</dbReference>
<evidence type="ECO:0000256" key="5">
    <source>
        <dbReference type="PROSITE-ProRule" id="PRU00169"/>
    </source>
</evidence>
<dbReference type="Pfam" id="PF15915">
    <property type="entry name" value="BAT"/>
    <property type="match status" value="1"/>
</dbReference>
<dbReference type="InterPro" id="IPR011006">
    <property type="entry name" value="CheY-like_superfamily"/>
</dbReference>
<evidence type="ECO:0000313" key="9">
    <source>
        <dbReference type="Proteomes" id="UP001597187"/>
    </source>
</evidence>
<protein>
    <submittedName>
        <fullName evidence="8">Bacterio-opsin activator domain-containing protein</fullName>
    </submittedName>
</protein>
<reference evidence="8 9" key="1">
    <citation type="journal article" date="2019" name="Int. J. Syst. Evol. Microbiol.">
        <title>The Global Catalogue of Microorganisms (GCM) 10K type strain sequencing project: providing services to taxonomists for standard genome sequencing and annotation.</title>
        <authorList>
            <consortium name="The Broad Institute Genomics Platform"/>
            <consortium name="The Broad Institute Genome Sequencing Center for Infectious Disease"/>
            <person name="Wu L."/>
            <person name="Ma J."/>
        </authorList>
    </citation>
    <scope>NUCLEOTIDE SEQUENCE [LARGE SCALE GENOMIC DNA]</scope>
    <source>
        <strain evidence="8 9">CGMCC 1.12563</strain>
    </source>
</reference>
<dbReference type="InterPro" id="IPR031803">
    <property type="entry name" value="BAT_GAF/HTH-assoc"/>
</dbReference>
<name>A0ABD6AWY7_9EURY</name>
<dbReference type="Gene3D" id="3.40.50.2300">
    <property type="match status" value="1"/>
</dbReference>
<feature type="domain" description="Response regulatory" evidence="7">
    <location>
        <begin position="7"/>
        <end position="135"/>
    </location>
</feature>
<accession>A0ABD6AWY7</accession>
<dbReference type="EMBL" id="JBHUDC010000005">
    <property type="protein sequence ID" value="MFD1514078.1"/>
    <property type="molecule type" value="Genomic_DNA"/>
</dbReference>
<evidence type="ECO:0000256" key="3">
    <source>
        <dbReference type="ARBA" id="ARBA00023015"/>
    </source>
</evidence>
<dbReference type="InterPro" id="IPR007050">
    <property type="entry name" value="HTH_bacterioopsin"/>
</dbReference>
<feature type="coiled-coil region" evidence="6">
    <location>
        <begin position="277"/>
        <end position="320"/>
    </location>
</feature>
<evidence type="ECO:0000256" key="1">
    <source>
        <dbReference type="ARBA" id="ARBA00022679"/>
    </source>
</evidence>
<dbReference type="InterPro" id="IPR003018">
    <property type="entry name" value="GAF"/>
</dbReference>
<dbReference type="InterPro" id="IPR029016">
    <property type="entry name" value="GAF-like_dom_sf"/>
</dbReference>
<keyword evidence="5" id="KW-0597">Phosphoprotein</keyword>
<dbReference type="SMART" id="SM00448">
    <property type="entry name" value="REC"/>
    <property type="match status" value="1"/>
</dbReference>
<evidence type="ECO:0000259" key="7">
    <source>
        <dbReference type="PROSITE" id="PS50110"/>
    </source>
</evidence>
<dbReference type="Pfam" id="PF00072">
    <property type="entry name" value="Response_reg"/>
    <property type="match status" value="1"/>
</dbReference>
<dbReference type="PANTHER" id="PTHR34236">
    <property type="entry name" value="DIMETHYL SULFOXIDE REDUCTASE TRANSCRIPTIONAL ACTIVATOR"/>
    <property type="match status" value="1"/>
</dbReference>
<evidence type="ECO:0000256" key="2">
    <source>
        <dbReference type="ARBA" id="ARBA00022777"/>
    </source>
</evidence>
<dbReference type="SUPFAM" id="SSF52172">
    <property type="entry name" value="CheY-like"/>
    <property type="match status" value="1"/>
</dbReference>
<dbReference type="AlphaFoldDB" id="A0ABD6AWY7"/>
<keyword evidence="2" id="KW-0418">Kinase</keyword>
<evidence type="ECO:0000256" key="4">
    <source>
        <dbReference type="ARBA" id="ARBA00023163"/>
    </source>
</evidence>
<keyword evidence="6" id="KW-0175">Coiled coil</keyword>